<dbReference type="GO" id="GO:0030976">
    <property type="term" value="F:thiamine pyrophosphate binding"/>
    <property type="evidence" value="ECO:0007669"/>
    <property type="project" value="InterPro"/>
</dbReference>
<evidence type="ECO:0000259" key="9">
    <source>
        <dbReference type="Pfam" id="PF02775"/>
    </source>
</evidence>
<dbReference type="InterPro" id="IPR011766">
    <property type="entry name" value="TPP_enzyme_TPP-bd"/>
</dbReference>
<dbReference type="GO" id="GO:0004737">
    <property type="term" value="F:pyruvate decarboxylase activity"/>
    <property type="evidence" value="ECO:0007669"/>
    <property type="project" value="TreeGrafter"/>
</dbReference>
<keyword evidence="4" id="KW-0479">Metal-binding</keyword>
<dbReference type="EMBL" id="CVQI01005557">
    <property type="protein sequence ID" value="CRK14912.1"/>
    <property type="molecule type" value="Genomic_DNA"/>
</dbReference>
<evidence type="ECO:0000256" key="7">
    <source>
        <dbReference type="ARBA" id="ARBA00023052"/>
    </source>
</evidence>
<sequence length="329" mass="36825">MDEPLEQSALWKVLAGMVNPGDIVLGETGTAGYGVREMPLPPDTRLFTPVTWLSIGYMLPGAQGAALAQRELRASAPSSGPSTPKTILFIGDGSFQMTVQEIATIVRLELNVVIFLINNDGYTIERCIHGRNQAYNDVSPLRYLEAPSFFGAKKSTSARTWRELQTVLDSGTLHDEKELRMVEIFLGRDDAPKGPLLQYMISQKEKEHLYRGLLRAVQFSVKGRYTARDQLRAAFRDKNATFEAESVKRTIWFINSAALERGLEHSILKNLIRTAYARQKPETWRSVVKTASQPKKKTQQTADDAVANGMKHYDMTVAMLNKTMGLCLR</sequence>
<accession>A0A0G4KYR6</accession>
<dbReference type="InterPro" id="IPR012110">
    <property type="entry name" value="PDC/IPDC-like"/>
</dbReference>
<dbReference type="GO" id="GO:0005634">
    <property type="term" value="C:nucleus"/>
    <property type="evidence" value="ECO:0007669"/>
    <property type="project" value="TreeGrafter"/>
</dbReference>
<comment type="similarity">
    <text evidence="2">Belongs to the TPP enzyme family.</text>
</comment>
<evidence type="ECO:0000256" key="8">
    <source>
        <dbReference type="ARBA" id="ARBA00023239"/>
    </source>
</evidence>
<dbReference type="Pfam" id="PF02775">
    <property type="entry name" value="TPP_enzyme_C"/>
    <property type="match status" value="1"/>
</dbReference>
<dbReference type="FunFam" id="3.40.50.970:FF:000024">
    <property type="entry name" value="Pyruvate decarboxylase isozyme"/>
    <property type="match status" value="1"/>
</dbReference>
<name>A0A0G4KYR6_VERLO</name>
<feature type="domain" description="Thiamine pyrophosphate enzyme TPP-binding" evidence="9">
    <location>
        <begin position="39"/>
        <end position="128"/>
    </location>
</feature>
<comment type="cofactor">
    <cofactor evidence="1">
        <name>thiamine diphosphate</name>
        <dbReference type="ChEBI" id="CHEBI:58937"/>
    </cofactor>
</comment>
<evidence type="ECO:0000256" key="2">
    <source>
        <dbReference type="ARBA" id="ARBA00007812"/>
    </source>
</evidence>
<keyword evidence="5" id="KW-0210">Decarboxylase</keyword>
<dbReference type="PANTHER" id="PTHR43452:SF11">
    <property type="entry name" value="PYRUVATE DECARBOXYLASE"/>
    <property type="match status" value="1"/>
</dbReference>
<evidence type="ECO:0000256" key="6">
    <source>
        <dbReference type="ARBA" id="ARBA00022842"/>
    </source>
</evidence>
<evidence type="ECO:0000256" key="1">
    <source>
        <dbReference type="ARBA" id="ARBA00001964"/>
    </source>
</evidence>
<dbReference type="GO" id="GO:0000949">
    <property type="term" value="P:aromatic amino acid family catabolic process to alcohol via Ehrlich pathway"/>
    <property type="evidence" value="ECO:0007669"/>
    <property type="project" value="TreeGrafter"/>
</dbReference>
<protein>
    <recommendedName>
        <fullName evidence="3">Pyruvate decarboxylase</fullName>
    </recommendedName>
</protein>
<keyword evidence="7" id="KW-0786">Thiamine pyrophosphate</keyword>
<reference evidence="11" key="1">
    <citation type="submission" date="2015-05" db="EMBL/GenBank/DDBJ databases">
        <authorList>
            <person name="Fogelqvist Johan"/>
        </authorList>
    </citation>
    <scope>NUCLEOTIDE SEQUENCE [LARGE SCALE GENOMIC DNA]</scope>
</reference>
<dbReference type="InterPro" id="IPR029061">
    <property type="entry name" value="THDP-binding"/>
</dbReference>
<dbReference type="SUPFAM" id="SSF52518">
    <property type="entry name" value="Thiamin diphosphate-binding fold (THDP-binding)"/>
    <property type="match status" value="1"/>
</dbReference>
<evidence type="ECO:0000256" key="4">
    <source>
        <dbReference type="ARBA" id="ARBA00022723"/>
    </source>
</evidence>
<proteinExistence type="inferred from homology"/>
<dbReference type="Proteomes" id="UP000045706">
    <property type="component" value="Unassembled WGS sequence"/>
</dbReference>
<dbReference type="InterPro" id="IPR047214">
    <property type="entry name" value="TPP_PDC_IPDC"/>
</dbReference>
<evidence type="ECO:0000313" key="10">
    <source>
        <dbReference type="EMBL" id="CRK14912.1"/>
    </source>
</evidence>
<dbReference type="GO" id="GO:0005829">
    <property type="term" value="C:cytosol"/>
    <property type="evidence" value="ECO:0007669"/>
    <property type="project" value="TreeGrafter"/>
</dbReference>
<dbReference type="GO" id="GO:0046872">
    <property type="term" value="F:metal ion binding"/>
    <property type="evidence" value="ECO:0007669"/>
    <property type="project" value="UniProtKB-KW"/>
</dbReference>
<dbReference type="Gene3D" id="3.40.50.970">
    <property type="match status" value="1"/>
</dbReference>
<gene>
    <name evidence="10" type="ORF">BN1723_002081</name>
</gene>
<keyword evidence="8" id="KW-0456">Lyase</keyword>
<dbReference type="PANTHER" id="PTHR43452">
    <property type="entry name" value="PYRUVATE DECARBOXYLASE"/>
    <property type="match status" value="1"/>
</dbReference>
<evidence type="ECO:0000313" key="11">
    <source>
        <dbReference type="Proteomes" id="UP000045706"/>
    </source>
</evidence>
<dbReference type="CDD" id="cd02005">
    <property type="entry name" value="TPP_PDC_IPDC"/>
    <property type="match status" value="1"/>
</dbReference>
<evidence type="ECO:0000256" key="3">
    <source>
        <dbReference type="ARBA" id="ARBA00014422"/>
    </source>
</evidence>
<organism evidence="10 11">
    <name type="scientific">Verticillium longisporum</name>
    <name type="common">Verticillium dahliae var. longisporum</name>
    <dbReference type="NCBI Taxonomy" id="100787"/>
    <lineage>
        <taxon>Eukaryota</taxon>
        <taxon>Fungi</taxon>
        <taxon>Dikarya</taxon>
        <taxon>Ascomycota</taxon>
        <taxon>Pezizomycotina</taxon>
        <taxon>Sordariomycetes</taxon>
        <taxon>Hypocreomycetidae</taxon>
        <taxon>Glomerellales</taxon>
        <taxon>Plectosphaerellaceae</taxon>
        <taxon>Verticillium</taxon>
    </lineage>
</organism>
<keyword evidence="6" id="KW-0460">Magnesium</keyword>
<dbReference type="AlphaFoldDB" id="A0A0G4KYR6"/>
<evidence type="ECO:0000256" key="5">
    <source>
        <dbReference type="ARBA" id="ARBA00022793"/>
    </source>
</evidence>